<sequence length="59" mass="6766">MYFNILNKSQLKILPQLSFLEKLGFYMAGGTALALQIGHRTSLDFDFYNPKHFCLISPL</sequence>
<organism evidence="1 2">
    <name type="scientific">Candidatus Curtissbacteria bacterium RIFCSPHIGHO2_02_FULL_42_15</name>
    <dbReference type="NCBI Taxonomy" id="1797716"/>
    <lineage>
        <taxon>Bacteria</taxon>
        <taxon>Candidatus Curtissiibacteriota</taxon>
    </lineage>
</organism>
<protein>
    <recommendedName>
        <fullName evidence="3">Nucleotidyl transferase AbiEii/AbiGii toxin family protein</fullName>
    </recommendedName>
</protein>
<proteinExistence type="predicted"/>
<evidence type="ECO:0000313" key="2">
    <source>
        <dbReference type="Proteomes" id="UP000177124"/>
    </source>
</evidence>
<dbReference type="STRING" id="1797716.A3D07_03385"/>
<name>A0A1F5GD85_9BACT</name>
<accession>A0A1F5GD85</accession>
<dbReference type="AlphaFoldDB" id="A0A1F5GD85"/>
<dbReference type="EMBL" id="MFBF01000063">
    <property type="protein sequence ID" value="OGD89819.1"/>
    <property type="molecule type" value="Genomic_DNA"/>
</dbReference>
<dbReference type="Proteomes" id="UP000177124">
    <property type="component" value="Unassembled WGS sequence"/>
</dbReference>
<reference evidence="1 2" key="1">
    <citation type="journal article" date="2016" name="Nat. Commun.">
        <title>Thousands of microbial genomes shed light on interconnected biogeochemical processes in an aquifer system.</title>
        <authorList>
            <person name="Anantharaman K."/>
            <person name="Brown C.T."/>
            <person name="Hug L.A."/>
            <person name="Sharon I."/>
            <person name="Castelle C.J."/>
            <person name="Probst A.J."/>
            <person name="Thomas B.C."/>
            <person name="Singh A."/>
            <person name="Wilkins M.J."/>
            <person name="Karaoz U."/>
            <person name="Brodie E.L."/>
            <person name="Williams K.H."/>
            <person name="Hubbard S.S."/>
            <person name="Banfield J.F."/>
        </authorList>
    </citation>
    <scope>NUCLEOTIDE SEQUENCE [LARGE SCALE GENOMIC DNA]</scope>
</reference>
<evidence type="ECO:0008006" key="3">
    <source>
        <dbReference type="Google" id="ProtNLM"/>
    </source>
</evidence>
<gene>
    <name evidence="1" type="ORF">A3D07_03385</name>
</gene>
<evidence type="ECO:0000313" key="1">
    <source>
        <dbReference type="EMBL" id="OGD89819.1"/>
    </source>
</evidence>
<comment type="caution">
    <text evidence="1">The sequence shown here is derived from an EMBL/GenBank/DDBJ whole genome shotgun (WGS) entry which is preliminary data.</text>
</comment>